<dbReference type="GO" id="GO:0061630">
    <property type="term" value="F:ubiquitin protein ligase activity"/>
    <property type="evidence" value="ECO:0007669"/>
    <property type="project" value="TreeGrafter"/>
</dbReference>
<dbReference type="PROSITE" id="PS50089">
    <property type="entry name" value="ZF_RING_2"/>
    <property type="match status" value="1"/>
</dbReference>
<keyword evidence="3" id="KW-0862">Zinc</keyword>
<evidence type="ECO:0000313" key="7">
    <source>
        <dbReference type="Proteomes" id="UP000232323"/>
    </source>
</evidence>
<feature type="domain" description="RING-type" evidence="5">
    <location>
        <begin position="398"/>
        <end position="440"/>
    </location>
</feature>
<keyword evidence="7" id="KW-1185">Reference proteome</keyword>
<dbReference type="STRING" id="1157962.A0A250XNA8"/>
<dbReference type="Pfam" id="PF13639">
    <property type="entry name" value="zf-RING_2"/>
    <property type="match status" value="1"/>
</dbReference>
<dbReference type="InterPro" id="IPR013083">
    <property type="entry name" value="Znf_RING/FYVE/PHD"/>
</dbReference>
<dbReference type="PANTHER" id="PTHR15710">
    <property type="entry name" value="E3 UBIQUITIN-PROTEIN LIGASE PRAJA"/>
    <property type="match status" value="1"/>
</dbReference>
<evidence type="ECO:0000259" key="5">
    <source>
        <dbReference type="PROSITE" id="PS50089"/>
    </source>
</evidence>
<protein>
    <recommendedName>
        <fullName evidence="5">RING-type domain-containing protein</fullName>
    </recommendedName>
</protein>
<accession>A0A250XNA8</accession>
<proteinExistence type="predicted"/>
<evidence type="ECO:0000256" key="2">
    <source>
        <dbReference type="ARBA" id="ARBA00022771"/>
    </source>
</evidence>
<evidence type="ECO:0000256" key="4">
    <source>
        <dbReference type="PROSITE-ProRule" id="PRU00175"/>
    </source>
</evidence>
<keyword evidence="2 4" id="KW-0863">Zinc-finger</keyword>
<sequence>MKVHQQRREQAGEDLQRDVRDCHQSLLSPFWAGAPGVDAWTRDHPEEVIPDAASILGTCMSFSSTCSMATMNRRHAETHSVRPERAACGIPRRVSTLFFEPGLLDLARPCPQQVRVINSASDDGQRYRFKASEPLNNAGMSNDEAICRLTQVVRVLHALGCHISGDYFLRAVARDEPHLVRRVRCTVRPGVAQCVTALLRAMDLSVTPTSPEAQSAADEHSGLLLSLDVGAAAAPPVQTPIPPPPPLQVCVHSMFARQSHQLVEQPLSSADPSIRISMCLTSPTSTRVGALTMFDWEEARVAADRICCRTPGRLEKLLQRARNGRFGLSSLCPPTEAAEHVPAHVDALKTAASMVETRAWEMDDLWVGRHGYVVALWCMMWSCRAKQQQPHTVKHDHCPVCQERFDAEDVVANLPCNHNYHAPCILKWMQAGHGTCPCCRERIVKQVAA</sequence>
<evidence type="ECO:0000313" key="6">
    <source>
        <dbReference type="EMBL" id="GAX84483.1"/>
    </source>
</evidence>
<dbReference type="InterPro" id="IPR001841">
    <property type="entry name" value="Znf_RING"/>
</dbReference>
<dbReference type="CDD" id="cd16448">
    <property type="entry name" value="RING-H2"/>
    <property type="match status" value="1"/>
</dbReference>
<reference evidence="6 7" key="1">
    <citation type="submission" date="2017-08" db="EMBL/GenBank/DDBJ databases">
        <title>Acidophilic green algal genome provides insights into adaptation to an acidic environment.</title>
        <authorList>
            <person name="Hirooka S."/>
            <person name="Hirose Y."/>
            <person name="Kanesaki Y."/>
            <person name="Higuchi S."/>
            <person name="Fujiwara T."/>
            <person name="Onuma R."/>
            <person name="Era A."/>
            <person name="Ohbayashi R."/>
            <person name="Uzuka A."/>
            <person name="Nozaki H."/>
            <person name="Yoshikawa H."/>
            <person name="Miyagishima S.Y."/>
        </authorList>
    </citation>
    <scope>NUCLEOTIDE SEQUENCE [LARGE SCALE GENOMIC DNA]</scope>
    <source>
        <strain evidence="6 7">NIES-2499</strain>
    </source>
</reference>
<keyword evidence="1" id="KW-0479">Metal-binding</keyword>
<dbReference type="GO" id="GO:0008270">
    <property type="term" value="F:zinc ion binding"/>
    <property type="evidence" value="ECO:0007669"/>
    <property type="project" value="UniProtKB-KW"/>
</dbReference>
<comment type="caution">
    <text evidence="6">The sequence shown here is derived from an EMBL/GenBank/DDBJ whole genome shotgun (WGS) entry which is preliminary data.</text>
</comment>
<evidence type="ECO:0000256" key="3">
    <source>
        <dbReference type="ARBA" id="ARBA00022833"/>
    </source>
</evidence>
<name>A0A250XNA8_9CHLO</name>
<organism evidence="6 7">
    <name type="scientific">Chlamydomonas eustigma</name>
    <dbReference type="NCBI Taxonomy" id="1157962"/>
    <lineage>
        <taxon>Eukaryota</taxon>
        <taxon>Viridiplantae</taxon>
        <taxon>Chlorophyta</taxon>
        <taxon>core chlorophytes</taxon>
        <taxon>Chlorophyceae</taxon>
        <taxon>CS clade</taxon>
        <taxon>Chlamydomonadales</taxon>
        <taxon>Chlamydomonadaceae</taxon>
        <taxon>Chlamydomonas</taxon>
    </lineage>
</organism>
<dbReference type="GO" id="GO:0016567">
    <property type="term" value="P:protein ubiquitination"/>
    <property type="evidence" value="ECO:0007669"/>
    <property type="project" value="TreeGrafter"/>
</dbReference>
<dbReference type="SMART" id="SM00184">
    <property type="entry name" value="RING"/>
    <property type="match status" value="1"/>
</dbReference>
<dbReference type="SUPFAM" id="SSF57850">
    <property type="entry name" value="RING/U-box"/>
    <property type="match status" value="1"/>
</dbReference>
<dbReference type="Gene3D" id="3.30.40.10">
    <property type="entry name" value="Zinc/RING finger domain, C3HC4 (zinc finger)"/>
    <property type="match status" value="1"/>
</dbReference>
<dbReference type="PANTHER" id="PTHR15710:SF243">
    <property type="entry name" value="E3 UBIQUITIN-PROTEIN LIGASE PRAJA-2 ISOFORM X1"/>
    <property type="match status" value="1"/>
</dbReference>
<dbReference type="AlphaFoldDB" id="A0A250XNA8"/>
<dbReference type="OrthoDB" id="8062037at2759"/>
<dbReference type="Proteomes" id="UP000232323">
    <property type="component" value="Unassembled WGS sequence"/>
</dbReference>
<dbReference type="EMBL" id="BEGY01000127">
    <property type="protein sequence ID" value="GAX84483.1"/>
    <property type="molecule type" value="Genomic_DNA"/>
</dbReference>
<evidence type="ECO:0000256" key="1">
    <source>
        <dbReference type="ARBA" id="ARBA00022723"/>
    </source>
</evidence>
<gene>
    <name evidence="6" type="ORF">CEUSTIGMA_g11903.t1</name>
</gene>
<dbReference type="GO" id="GO:0005737">
    <property type="term" value="C:cytoplasm"/>
    <property type="evidence" value="ECO:0007669"/>
    <property type="project" value="TreeGrafter"/>
</dbReference>